<evidence type="ECO:0000313" key="3">
    <source>
        <dbReference type="Proteomes" id="UP000053372"/>
    </source>
</evidence>
<keyword evidence="3" id="KW-1185">Reference proteome</keyword>
<sequence>MHLPLLWKDALVPPFRFDPQDKQQKKEIYFVGLKAKFNSQQDAFEFNSLLAPPTLEHPRHFRYKINQEKKASTKSKKGKKKDKSKS</sequence>
<dbReference type="OrthoDB" id="506234at2"/>
<reference evidence="2 3" key="1">
    <citation type="journal article" date="2015" name="Genome Announc.">
        <title>Draft Genome of the Euendolithic (true boring) Cyanobacterium Mastigocoleus testarum strain BC008.</title>
        <authorList>
            <person name="Guida B.S."/>
            <person name="Garcia-Pichel F."/>
        </authorList>
    </citation>
    <scope>NUCLEOTIDE SEQUENCE [LARGE SCALE GENOMIC DNA]</scope>
    <source>
        <strain evidence="2 3">BC008</strain>
    </source>
</reference>
<dbReference type="EMBL" id="LMTZ01000111">
    <property type="protein sequence ID" value="KST65165.1"/>
    <property type="molecule type" value="Genomic_DNA"/>
</dbReference>
<evidence type="ECO:0000313" key="2">
    <source>
        <dbReference type="EMBL" id="KST65165.1"/>
    </source>
</evidence>
<feature type="region of interest" description="Disordered" evidence="1">
    <location>
        <begin position="57"/>
        <end position="86"/>
    </location>
</feature>
<organism evidence="2 3">
    <name type="scientific">Mastigocoleus testarum BC008</name>
    <dbReference type="NCBI Taxonomy" id="371196"/>
    <lineage>
        <taxon>Bacteria</taxon>
        <taxon>Bacillati</taxon>
        <taxon>Cyanobacteriota</taxon>
        <taxon>Cyanophyceae</taxon>
        <taxon>Nostocales</taxon>
        <taxon>Hapalosiphonaceae</taxon>
        <taxon>Mastigocoleus</taxon>
    </lineage>
</organism>
<comment type="caution">
    <text evidence="2">The sequence shown here is derived from an EMBL/GenBank/DDBJ whole genome shotgun (WGS) entry which is preliminary data.</text>
</comment>
<proteinExistence type="predicted"/>
<name>A0A0V7ZKU7_9CYAN</name>
<gene>
    <name evidence="2" type="ORF">BC008_20430</name>
</gene>
<protein>
    <submittedName>
        <fullName evidence="2">Uncharacterized protein</fullName>
    </submittedName>
</protein>
<dbReference type="RefSeq" id="WP_036269365.1">
    <property type="nucleotide sequence ID" value="NZ_LMTZ01000111.1"/>
</dbReference>
<dbReference type="AlphaFoldDB" id="A0A0V7ZKU7"/>
<accession>A0A0V7ZKU7</accession>
<evidence type="ECO:0000256" key="1">
    <source>
        <dbReference type="SAM" id="MobiDB-lite"/>
    </source>
</evidence>
<dbReference type="Proteomes" id="UP000053372">
    <property type="component" value="Unassembled WGS sequence"/>
</dbReference>
<feature type="compositionally biased region" description="Basic residues" evidence="1">
    <location>
        <begin position="72"/>
        <end position="86"/>
    </location>
</feature>